<sequence>MGPIKRLVIAAATLLLWYSSGLDLLELGKASGLPSELVSELPSFPPSIVTSSLFSWKTFGIPNLDIVPCVILGLILNPMMSFIAWMLSSKRDTENKSGLSIYVAVFLGAYGPLCLLVGILMISSAKYRENVYEERPPSAPTNEDQVQQLAELQTTVENLRTQLAERDRTIATQQAQIDELKKSQGLTTPACEATKAAATPVRPSMNALLGQIQKGKQLKALTAKDSVGQPDSTASGRPPMNPLLAELQKGKQLKAVTANDSARQPDLTASGRPPMNSLLAELQKGKQLKAVTKDAPSQAKPAVANSAAPSMAQLCLDKVKERAAKGTGQCIDDILANNKRNTPIVPASNANSELQAALARRRMVAPAAN</sequence>
<dbReference type="EMBL" id="BEYU01000044">
    <property type="protein sequence ID" value="GBG28586.1"/>
    <property type="molecule type" value="Genomic_DNA"/>
</dbReference>
<feature type="chain" id="PRO_5015321586" description="WH2 domain-containing protein" evidence="4">
    <location>
        <begin position="22"/>
        <end position="369"/>
    </location>
</feature>
<dbReference type="SMART" id="SM00246">
    <property type="entry name" value="WH2"/>
    <property type="match status" value="3"/>
</dbReference>
<evidence type="ECO:0000256" key="2">
    <source>
        <dbReference type="SAM" id="MobiDB-lite"/>
    </source>
</evidence>
<feature type="domain" description="WH2" evidence="5">
    <location>
        <begin position="204"/>
        <end position="221"/>
    </location>
</feature>
<keyword evidence="3" id="KW-0812">Transmembrane</keyword>
<dbReference type="Proteomes" id="UP000241890">
    <property type="component" value="Unassembled WGS sequence"/>
</dbReference>
<evidence type="ECO:0000256" key="4">
    <source>
        <dbReference type="SAM" id="SignalP"/>
    </source>
</evidence>
<dbReference type="InParanoid" id="A0A2R5GC62"/>
<feature type="region of interest" description="Disordered" evidence="2">
    <location>
        <begin position="222"/>
        <end position="242"/>
    </location>
</feature>
<gene>
    <name evidence="6" type="ORF">FCC1311_048082</name>
</gene>
<evidence type="ECO:0000256" key="1">
    <source>
        <dbReference type="SAM" id="Coils"/>
    </source>
</evidence>
<evidence type="ECO:0000313" key="6">
    <source>
        <dbReference type="EMBL" id="GBG28586.1"/>
    </source>
</evidence>
<evidence type="ECO:0000259" key="5">
    <source>
        <dbReference type="PROSITE" id="PS51082"/>
    </source>
</evidence>
<organism evidence="6 7">
    <name type="scientific">Hondaea fermentalgiana</name>
    <dbReference type="NCBI Taxonomy" id="2315210"/>
    <lineage>
        <taxon>Eukaryota</taxon>
        <taxon>Sar</taxon>
        <taxon>Stramenopiles</taxon>
        <taxon>Bigyra</taxon>
        <taxon>Labyrinthulomycetes</taxon>
        <taxon>Thraustochytrida</taxon>
        <taxon>Thraustochytriidae</taxon>
        <taxon>Hondaea</taxon>
    </lineage>
</organism>
<feature type="transmembrane region" description="Helical" evidence="3">
    <location>
        <begin position="99"/>
        <end position="122"/>
    </location>
</feature>
<feature type="signal peptide" evidence="4">
    <location>
        <begin position="1"/>
        <end position="21"/>
    </location>
</feature>
<dbReference type="PROSITE" id="PS51082">
    <property type="entry name" value="WH2"/>
    <property type="match status" value="1"/>
</dbReference>
<dbReference type="AlphaFoldDB" id="A0A2R5GC62"/>
<name>A0A2R5GC62_9STRA</name>
<comment type="caution">
    <text evidence="6">The sequence shown here is derived from an EMBL/GenBank/DDBJ whole genome shotgun (WGS) entry which is preliminary data.</text>
</comment>
<evidence type="ECO:0000313" key="7">
    <source>
        <dbReference type="Proteomes" id="UP000241890"/>
    </source>
</evidence>
<protein>
    <recommendedName>
        <fullName evidence="5">WH2 domain-containing protein</fullName>
    </recommendedName>
</protein>
<keyword evidence="4" id="KW-0732">Signal</keyword>
<accession>A0A2R5GC62</accession>
<dbReference type="InterPro" id="IPR003124">
    <property type="entry name" value="WH2_dom"/>
</dbReference>
<reference evidence="6 7" key="1">
    <citation type="submission" date="2017-12" db="EMBL/GenBank/DDBJ databases">
        <title>Sequencing, de novo assembly and annotation of complete genome of a new Thraustochytrid species, strain FCC1311.</title>
        <authorList>
            <person name="Sedici K."/>
            <person name="Godart F."/>
            <person name="Aiese Cigliano R."/>
            <person name="Sanseverino W."/>
            <person name="Barakat M."/>
            <person name="Ortet P."/>
            <person name="Marechal E."/>
            <person name="Cagnac O."/>
            <person name="Amato A."/>
        </authorList>
    </citation>
    <scope>NUCLEOTIDE SEQUENCE [LARGE SCALE GENOMIC DNA]</scope>
</reference>
<keyword evidence="1" id="KW-0175">Coiled coil</keyword>
<dbReference type="Pfam" id="PF02205">
    <property type="entry name" value="WH2"/>
    <property type="match status" value="1"/>
</dbReference>
<feature type="coiled-coil region" evidence="1">
    <location>
        <begin position="142"/>
        <end position="169"/>
    </location>
</feature>
<proteinExistence type="predicted"/>
<keyword evidence="3" id="KW-0472">Membrane</keyword>
<keyword evidence="7" id="KW-1185">Reference proteome</keyword>
<feature type="transmembrane region" description="Helical" evidence="3">
    <location>
        <begin position="65"/>
        <end position="87"/>
    </location>
</feature>
<dbReference type="GO" id="GO:0003779">
    <property type="term" value="F:actin binding"/>
    <property type="evidence" value="ECO:0007669"/>
    <property type="project" value="InterPro"/>
</dbReference>
<evidence type="ECO:0000256" key="3">
    <source>
        <dbReference type="SAM" id="Phobius"/>
    </source>
</evidence>
<keyword evidence="3" id="KW-1133">Transmembrane helix</keyword>